<keyword evidence="1" id="KW-0472">Membrane</keyword>
<name>A0A3A4KG30_9NOCA</name>
<comment type="caution">
    <text evidence="2">The sequence shown here is derived from an EMBL/GenBank/DDBJ whole genome shotgun (WGS) entry which is preliminary data.</text>
</comment>
<feature type="transmembrane region" description="Helical" evidence="1">
    <location>
        <begin position="45"/>
        <end position="62"/>
    </location>
</feature>
<keyword evidence="1" id="KW-0812">Transmembrane</keyword>
<dbReference type="AlphaFoldDB" id="A0A3A4KG30"/>
<protein>
    <submittedName>
        <fullName evidence="2">Uncharacterized protein</fullName>
    </submittedName>
</protein>
<gene>
    <name evidence="2" type="ORF">D5S18_00925</name>
</gene>
<evidence type="ECO:0000313" key="2">
    <source>
        <dbReference type="EMBL" id="RJO79869.1"/>
    </source>
</evidence>
<dbReference type="Proteomes" id="UP000266677">
    <property type="component" value="Unassembled WGS sequence"/>
</dbReference>
<evidence type="ECO:0000256" key="1">
    <source>
        <dbReference type="SAM" id="Phobius"/>
    </source>
</evidence>
<dbReference type="RefSeq" id="WP_120036949.1">
    <property type="nucleotide sequence ID" value="NZ_QZFU01000006.1"/>
</dbReference>
<reference evidence="2 3" key="1">
    <citation type="submission" date="2018-09" db="EMBL/GenBank/DDBJ databases">
        <title>YIM PH21274 draft genome.</title>
        <authorList>
            <person name="Miao C."/>
        </authorList>
    </citation>
    <scope>NUCLEOTIDE SEQUENCE [LARGE SCALE GENOMIC DNA]</scope>
    <source>
        <strain evidence="2 3">YIM PH 21724</strain>
    </source>
</reference>
<keyword evidence="1" id="KW-1133">Transmembrane helix</keyword>
<feature type="transmembrane region" description="Helical" evidence="1">
    <location>
        <begin position="14"/>
        <end position="33"/>
    </location>
</feature>
<accession>A0A3A4KG30</accession>
<keyword evidence="3" id="KW-1185">Reference proteome</keyword>
<dbReference type="EMBL" id="QZFU01000006">
    <property type="protein sequence ID" value="RJO79869.1"/>
    <property type="molecule type" value="Genomic_DNA"/>
</dbReference>
<proteinExistence type="predicted"/>
<sequence>MSYFLQTFKYIFDAAQPILWIVYVTGATAYFVGLGIQSKFSVTKMLVFGTGAVIGAVALYLLPTAMALGRMDANTVGHNSTPGAYYP</sequence>
<organism evidence="2 3">
    <name type="scientific">Nocardia panacis</name>
    <dbReference type="NCBI Taxonomy" id="2340916"/>
    <lineage>
        <taxon>Bacteria</taxon>
        <taxon>Bacillati</taxon>
        <taxon>Actinomycetota</taxon>
        <taxon>Actinomycetes</taxon>
        <taxon>Mycobacteriales</taxon>
        <taxon>Nocardiaceae</taxon>
        <taxon>Nocardia</taxon>
    </lineage>
</organism>
<evidence type="ECO:0000313" key="3">
    <source>
        <dbReference type="Proteomes" id="UP000266677"/>
    </source>
</evidence>